<reference evidence="2" key="2">
    <citation type="submission" date="2021-08" db="EMBL/GenBank/DDBJ databases">
        <authorList>
            <person name="Eriksson T."/>
        </authorList>
    </citation>
    <scope>NUCLEOTIDE SEQUENCE</scope>
    <source>
        <strain evidence="2">Stoneville</strain>
        <tissue evidence="2">Whole head</tissue>
    </source>
</reference>
<keyword evidence="3" id="KW-1185">Reference proteome</keyword>
<dbReference type="Proteomes" id="UP000719412">
    <property type="component" value="Unassembled WGS sequence"/>
</dbReference>
<feature type="region of interest" description="Disordered" evidence="1">
    <location>
        <begin position="1"/>
        <end position="21"/>
    </location>
</feature>
<feature type="compositionally biased region" description="Polar residues" evidence="1">
    <location>
        <begin position="7"/>
        <end position="20"/>
    </location>
</feature>
<evidence type="ECO:0000313" key="3">
    <source>
        <dbReference type="Proteomes" id="UP000719412"/>
    </source>
</evidence>
<comment type="caution">
    <text evidence="2">The sequence shown here is derived from an EMBL/GenBank/DDBJ whole genome shotgun (WGS) entry which is preliminary data.</text>
</comment>
<feature type="region of interest" description="Disordered" evidence="1">
    <location>
        <begin position="71"/>
        <end position="90"/>
    </location>
</feature>
<evidence type="ECO:0000313" key="2">
    <source>
        <dbReference type="EMBL" id="KAH0820101.1"/>
    </source>
</evidence>
<protein>
    <submittedName>
        <fullName evidence="2">Uncharacterized protein</fullName>
    </submittedName>
</protein>
<organism evidence="2 3">
    <name type="scientific">Tenebrio molitor</name>
    <name type="common">Yellow mealworm beetle</name>
    <dbReference type="NCBI Taxonomy" id="7067"/>
    <lineage>
        <taxon>Eukaryota</taxon>
        <taxon>Metazoa</taxon>
        <taxon>Ecdysozoa</taxon>
        <taxon>Arthropoda</taxon>
        <taxon>Hexapoda</taxon>
        <taxon>Insecta</taxon>
        <taxon>Pterygota</taxon>
        <taxon>Neoptera</taxon>
        <taxon>Endopterygota</taxon>
        <taxon>Coleoptera</taxon>
        <taxon>Polyphaga</taxon>
        <taxon>Cucujiformia</taxon>
        <taxon>Tenebrionidae</taxon>
        <taxon>Tenebrio</taxon>
    </lineage>
</organism>
<name>A0A8J6LP67_TENMO</name>
<dbReference type="AlphaFoldDB" id="A0A8J6LP67"/>
<proteinExistence type="predicted"/>
<accession>A0A8J6LP67</accession>
<reference evidence="2" key="1">
    <citation type="journal article" date="2020" name="J Insects Food Feed">
        <title>The yellow mealworm (Tenebrio molitor) genome: a resource for the emerging insects as food and feed industry.</title>
        <authorList>
            <person name="Eriksson T."/>
            <person name="Andere A."/>
            <person name="Kelstrup H."/>
            <person name="Emery V."/>
            <person name="Picard C."/>
        </authorList>
    </citation>
    <scope>NUCLEOTIDE SEQUENCE</scope>
    <source>
        <strain evidence="2">Stoneville</strain>
        <tissue evidence="2">Whole head</tissue>
    </source>
</reference>
<gene>
    <name evidence="2" type="ORF">GEV33_002691</name>
</gene>
<dbReference type="EMBL" id="JABDTM020012869">
    <property type="protein sequence ID" value="KAH0820101.1"/>
    <property type="molecule type" value="Genomic_DNA"/>
</dbReference>
<sequence length="221" mass="24344">MVGWGGSPTTLTIDHQTPRTSFRPDRCEIDAISDLCVAVKKKGIEESTKQNRTIFHEAQTEDATQITVDAAAVSPQEPNGLSRDDGKRPDGMTLVPWNKGQPLVWDVTVVDTLADSYVLKTSEVSGFAAEMACKRKHNKYRSIISSNYIFKGLAFETLGPWCKETIDFINVIGDRLIAESGDSKSKKFLFERISLAIQRGNAASIRGTFPDSALLSEIFAL</sequence>
<evidence type="ECO:0000256" key="1">
    <source>
        <dbReference type="SAM" id="MobiDB-lite"/>
    </source>
</evidence>